<protein>
    <recommendedName>
        <fullName evidence="6">NAD kinase</fullName>
        <ecNumber evidence="6">2.7.1.23</ecNumber>
    </recommendedName>
    <alternativeName>
        <fullName evidence="6">ATP-dependent NAD kinase</fullName>
    </alternativeName>
</protein>
<reference evidence="7" key="2">
    <citation type="submission" date="2023-01" db="EMBL/GenBank/DDBJ databases">
        <title>Draft genome sequence of Algimonas ampicilliniresistens strain NBRC 108219.</title>
        <authorList>
            <person name="Sun Q."/>
            <person name="Mori K."/>
        </authorList>
    </citation>
    <scope>NUCLEOTIDE SEQUENCE</scope>
    <source>
        <strain evidence="7">NBRC 108219</strain>
    </source>
</reference>
<dbReference type="SUPFAM" id="SSF111331">
    <property type="entry name" value="NAD kinase/diacylglycerol kinase-like"/>
    <property type="match status" value="1"/>
</dbReference>
<keyword evidence="3 6" id="KW-0521">NADP</keyword>
<feature type="binding site" evidence="6">
    <location>
        <begin position="113"/>
        <end position="114"/>
    </location>
    <ligand>
        <name>NAD(+)</name>
        <dbReference type="ChEBI" id="CHEBI:57540"/>
    </ligand>
</feature>
<feature type="binding site" evidence="6">
    <location>
        <begin position="41"/>
        <end position="42"/>
    </location>
    <ligand>
        <name>NAD(+)</name>
        <dbReference type="ChEBI" id="CHEBI:57540"/>
    </ligand>
</feature>
<dbReference type="HAMAP" id="MF_00361">
    <property type="entry name" value="NAD_kinase"/>
    <property type="match status" value="1"/>
</dbReference>
<comment type="similarity">
    <text evidence="6">Belongs to the NAD kinase family.</text>
</comment>
<dbReference type="InterPro" id="IPR017437">
    <property type="entry name" value="ATP-NAD_kinase_PpnK-typ_C"/>
</dbReference>
<proteinExistence type="inferred from homology"/>
<keyword evidence="8" id="KW-1185">Reference proteome</keyword>
<feature type="active site" description="Proton acceptor" evidence="6">
    <location>
        <position position="41"/>
    </location>
</feature>
<evidence type="ECO:0000313" key="8">
    <source>
        <dbReference type="Proteomes" id="UP001161391"/>
    </source>
</evidence>
<comment type="caution">
    <text evidence="7">The sequence shown here is derived from an EMBL/GenBank/DDBJ whole genome shotgun (WGS) entry which is preliminary data.</text>
</comment>
<dbReference type="Gene3D" id="3.40.50.10330">
    <property type="entry name" value="Probable inorganic polyphosphate/atp-NAD kinase, domain 1"/>
    <property type="match status" value="1"/>
</dbReference>
<dbReference type="InterPro" id="IPR017438">
    <property type="entry name" value="ATP-NAD_kinase_N"/>
</dbReference>
<keyword evidence="4 6" id="KW-0520">NAD</keyword>
<dbReference type="InterPro" id="IPR002504">
    <property type="entry name" value="NADK"/>
</dbReference>
<dbReference type="Proteomes" id="UP001161391">
    <property type="component" value="Unassembled WGS sequence"/>
</dbReference>
<feature type="binding site" evidence="6">
    <location>
        <begin position="154"/>
        <end position="159"/>
    </location>
    <ligand>
        <name>NAD(+)</name>
        <dbReference type="ChEBI" id="CHEBI:57540"/>
    </ligand>
</feature>
<dbReference type="RefSeq" id="WP_284389025.1">
    <property type="nucleotide sequence ID" value="NZ_BSNK01000001.1"/>
</dbReference>
<keyword evidence="6" id="KW-0067">ATP-binding</keyword>
<evidence type="ECO:0000256" key="1">
    <source>
        <dbReference type="ARBA" id="ARBA00022679"/>
    </source>
</evidence>
<evidence type="ECO:0000256" key="3">
    <source>
        <dbReference type="ARBA" id="ARBA00022857"/>
    </source>
</evidence>
<evidence type="ECO:0000256" key="4">
    <source>
        <dbReference type="ARBA" id="ARBA00023027"/>
    </source>
</evidence>
<evidence type="ECO:0000256" key="2">
    <source>
        <dbReference type="ARBA" id="ARBA00022777"/>
    </source>
</evidence>
<dbReference type="EC" id="2.7.1.23" evidence="6"/>
<dbReference type="NCBIfam" id="NF003406">
    <property type="entry name" value="PRK04761.1"/>
    <property type="match status" value="1"/>
</dbReference>
<accession>A0ABQ5V9U9</accession>
<evidence type="ECO:0000256" key="5">
    <source>
        <dbReference type="ARBA" id="ARBA00047925"/>
    </source>
</evidence>
<comment type="cofactor">
    <cofactor evidence="6">
        <name>a divalent metal cation</name>
        <dbReference type="ChEBI" id="CHEBI:60240"/>
    </cofactor>
</comment>
<feature type="binding site" evidence="6">
    <location>
        <position position="143"/>
    </location>
    <ligand>
        <name>NAD(+)</name>
        <dbReference type="ChEBI" id="CHEBI:57540"/>
    </ligand>
</feature>
<comment type="caution">
    <text evidence="6">Lacks conserved residue(s) required for the propagation of feature annotation.</text>
</comment>
<dbReference type="Pfam" id="PF01513">
    <property type="entry name" value="NAD_kinase"/>
    <property type="match status" value="1"/>
</dbReference>
<dbReference type="PANTHER" id="PTHR20275:SF0">
    <property type="entry name" value="NAD KINASE"/>
    <property type="match status" value="1"/>
</dbReference>
<feature type="binding site" evidence="6">
    <location>
        <position position="151"/>
    </location>
    <ligand>
        <name>NAD(+)</name>
        <dbReference type="ChEBI" id="CHEBI:57540"/>
    </ligand>
</feature>
<organism evidence="7 8">
    <name type="scientific">Algimonas ampicilliniresistens</name>
    <dbReference type="NCBI Taxonomy" id="1298735"/>
    <lineage>
        <taxon>Bacteria</taxon>
        <taxon>Pseudomonadati</taxon>
        <taxon>Pseudomonadota</taxon>
        <taxon>Alphaproteobacteria</taxon>
        <taxon>Maricaulales</taxon>
        <taxon>Robiginitomaculaceae</taxon>
        <taxon>Algimonas</taxon>
    </lineage>
</organism>
<reference evidence="7" key="1">
    <citation type="journal article" date="2014" name="Int. J. Syst. Evol. Microbiol.">
        <title>Complete genome of a new Firmicutes species belonging to the dominant human colonic microbiota ('Ruminococcus bicirculans') reveals two chromosomes and a selective capacity to utilize plant glucans.</title>
        <authorList>
            <consortium name="NISC Comparative Sequencing Program"/>
            <person name="Wegmann U."/>
            <person name="Louis P."/>
            <person name="Goesmann A."/>
            <person name="Henrissat B."/>
            <person name="Duncan S.H."/>
            <person name="Flint H.J."/>
        </authorList>
    </citation>
    <scope>NUCLEOTIDE SEQUENCE</scope>
    <source>
        <strain evidence="7">NBRC 108219</strain>
    </source>
</reference>
<keyword evidence="6" id="KW-0547">Nucleotide-binding</keyword>
<evidence type="ECO:0000313" key="7">
    <source>
        <dbReference type="EMBL" id="GLQ23519.1"/>
    </source>
</evidence>
<sequence length="254" mass="27679">MKIAFTASQKPGAKAVMDGFVARYGNVDAGDADVIVPIGGDGFMLKTLRRYTSLVKRGLPVFGVNRGTIGFLMNRMDMEDLPERIRQAKQSTVSPLRMDATAIGGTVSELAFNEVSLFRQTQQAAHIRILVDGQVRLDHLIADGVLLATPAGSTAYNLSAHGPVIPLGADILALTPISAFRPRRWRGALLPNSAKVSLEVIDPERRPVSAAADNQELRQVTRVDIEQDHATQITLLFDADHGLDERILREQFAT</sequence>
<dbReference type="Pfam" id="PF20143">
    <property type="entry name" value="NAD_kinase_C"/>
    <property type="match status" value="1"/>
</dbReference>
<name>A0ABQ5V9U9_9PROT</name>
<dbReference type="EMBL" id="BSNK01000001">
    <property type="protein sequence ID" value="GLQ23519.1"/>
    <property type="molecule type" value="Genomic_DNA"/>
</dbReference>
<feature type="binding site" evidence="6">
    <location>
        <position position="46"/>
    </location>
    <ligand>
        <name>NAD(+)</name>
        <dbReference type="ChEBI" id="CHEBI:57540"/>
    </ligand>
</feature>
<dbReference type="GO" id="GO:0016301">
    <property type="term" value="F:kinase activity"/>
    <property type="evidence" value="ECO:0007669"/>
    <property type="project" value="UniProtKB-KW"/>
</dbReference>
<feature type="binding site" evidence="6">
    <location>
        <position position="215"/>
    </location>
    <ligand>
        <name>NAD(+)</name>
        <dbReference type="ChEBI" id="CHEBI:57540"/>
    </ligand>
</feature>
<comment type="catalytic activity">
    <reaction evidence="5 6">
        <text>NAD(+) + ATP = ADP + NADP(+) + H(+)</text>
        <dbReference type="Rhea" id="RHEA:18629"/>
        <dbReference type="ChEBI" id="CHEBI:15378"/>
        <dbReference type="ChEBI" id="CHEBI:30616"/>
        <dbReference type="ChEBI" id="CHEBI:57540"/>
        <dbReference type="ChEBI" id="CHEBI:58349"/>
        <dbReference type="ChEBI" id="CHEBI:456216"/>
        <dbReference type="EC" id="2.7.1.23"/>
    </reaction>
</comment>
<comment type="subcellular location">
    <subcellularLocation>
        <location evidence="6">Cytoplasm</location>
    </subcellularLocation>
</comment>
<keyword evidence="2 6" id="KW-0418">Kinase</keyword>
<comment type="function">
    <text evidence="6">Involved in the regulation of the intracellular balance of NAD and NADP, and is a key enzyme in the biosynthesis of NADP. Catalyzes specifically the phosphorylation on 2'-hydroxyl of the adenosine moiety of NAD to yield NADP.</text>
</comment>
<keyword evidence="1 6" id="KW-0808">Transferase</keyword>
<gene>
    <name evidence="6 7" type="primary">nadK</name>
    <name evidence="7" type="ORF">GCM10007853_13930</name>
</gene>
<dbReference type="InterPro" id="IPR016064">
    <property type="entry name" value="NAD/diacylglycerol_kinase_sf"/>
</dbReference>
<dbReference type="Gene3D" id="2.60.200.30">
    <property type="entry name" value="Probable inorganic polyphosphate/atp-NAD kinase, domain 2"/>
    <property type="match status" value="1"/>
</dbReference>
<evidence type="ECO:0000256" key="6">
    <source>
        <dbReference type="HAMAP-Rule" id="MF_00361"/>
    </source>
</evidence>
<keyword evidence="6" id="KW-0963">Cytoplasm</keyword>
<dbReference type="PANTHER" id="PTHR20275">
    <property type="entry name" value="NAD KINASE"/>
    <property type="match status" value="1"/>
</dbReference>